<proteinExistence type="predicted"/>
<sequence length="61" mass="7424">MIITETNKRFFDRYNDYEEIQQVLTGRSVDMLIYTSDELEKIAHRFFIKQIIEKGEVIYEC</sequence>
<evidence type="ECO:0000313" key="1">
    <source>
        <dbReference type="EMBL" id="BBO88559.1"/>
    </source>
</evidence>
<name>A0A5K8A7U3_9BACT</name>
<evidence type="ECO:0000313" key="2">
    <source>
        <dbReference type="Proteomes" id="UP000422108"/>
    </source>
</evidence>
<gene>
    <name evidence="1" type="ORF">DSCOOX_17390</name>
</gene>
<dbReference type="AlphaFoldDB" id="A0A5K8A7U3"/>
<reference evidence="1 2" key="1">
    <citation type="submission" date="2019-11" db="EMBL/GenBank/DDBJ databases">
        <title>Comparative genomics of hydrocarbon-degrading Desulfosarcina strains.</title>
        <authorList>
            <person name="Watanabe M."/>
            <person name="Kojima H."/>
            <person name="Fukui M."/>
        </authorList>
    </citation>
    <scope>NUCLEOTIDE SEQUENCE [LARGE SCALE GENOMIC DNA]</scope>
    <source>
        <strain evidence="2">oXyS1</strain>
    </source>
</reference>
<dbReference type="EMBL" id="AP021879">
    <property type="protein sequence ID" value="BBO88559.1"/>
    <property type="molecule type" value="Genomic_DNA"/>
</dbReference>
<keyword evidence="2" id="KW-1185">Reference proteome</keyword>
<protein>
    <submittedName>
        <fullName evidence="1">Uncharacterized protein</fullName>
    </submittedName>
</protein>
<dbReference type="Proteomes" id="UP000422108">
    <property type="component" value="Chromosome"/>
</dbReference>
<organism evidence="1 2">
    <name type="scientific">Desulfosarcina ovata subsp. ovata</name>
    <dbReference type="NCBI Taxonomy" id="2752305"/>
    <lineage>
        <taxon>Bacteria</taxon>
        <taxon>Pseudomonadati</taxon>
        <taxon>Thermodesulfobacteriota</taxon>
        <taxon>Desulfobacteria</taxon>
        <taxon>Desulfobacterales</taxon>
        <taxon>Desulfosarcinaceae</taxon>
        <taxon>Desulfosarcina</taxon>
    </lineage>
</organism>
<accession>A0A5K8A7U3</accession>